<evidence type="ECO:0000256" key="7">
    <source>
        <dbReference type="ARBA" id="ARBA00023136"/>
    </source>
</evidence>
<dbReference type="GO" id="GO:0005886">
    <property type="term" value="C:plasma membrane"/>
    <property type="evidence" value="ECO:0007669"/>
    <property type="project" value="UniProtKB-SubCell"/>
</dbReference>
<comment type="subcellular location">
    <subcellularLocation>
        <location evidence="1">Cell inner membrane</location>
        <topology evidence="1">Multi-pass membrane protein</topology>
    </subcellularLocation>
</comment>
<evidence type="ECO:0000256" key="4">
    <source>
        <dbReference type="ARBA" id="ARBA00022519"/>
    </source>
</evidence>
<organism evidence="10 11">
    <name type="scientific">Candidatus Nomurabacteria bacterium RIFCSPHIGHO2_02_FULL_38_15</name>
    <dbReference type="NCBI Taxonomy" id="1801752"/>
    <lineage>
        <taxon>Bacteria</taxon>
        <taxon>Candidatus Nomuraibacteriota</taxon>
    </lineage>
</organism>
<dbReference type="PANTHER" id="PTHR30012">
    <property type="entry name" value="GENERAL SECRETION PATHWAY PROTEIN"/>
    <property type="match status" value="1"/>
</dbReference>
<proteinExistence type="inferred from homology"/>
<feature type="transmembrane region" description="Helical" evidence="8">
    <location>
        <begin position="128"/>
        <end position="149"/>
    </location>
</feature>
<keyword evidence="3" id="KW-1003">Cell membrane</keyword>
<accession>A0A1F6VQ60</accession>
<keyword evidence="5 8" id="KW-0812">Transmembrane</keyword>
<dbReference type="InterPro" id="IPR042094">
    <property type="entry name" value="T2SS_GspF_sf"/>
</dbReference>
<evidence type="ECO:0000256" key="6">
    <source>
        <dbReference type="ARBA" id="ARBA00022989"/>
    </source>
</evidence>
<reference evidence="10 11" key="1">
    <citation type="journal article" date="2016" name="Nat. Commun.">
        <title>Thousands of microbial genomes shed light on interconnected biogeochemical processes in an aquifer system.</title>
        <authorList>
            <person name="Anantharaman K."/>
            <person name="Brown C.T."/>
            <person name="Hug L.A."/>
            <person name="Sharon I."/>
            <person name="Castelle C.J."/>
            <person name="Probst A.J."/>
            <person name="Thomas B.C."/>
            <person name="Singh A."/>
            <person name="Wilkins M.J."/>
            <person name="Karaoz U."/>
            <person name="Brodie E.L."/>
            <person name="Williams K.H."/>
            <person name="Hubbard S.S."/>
            <person name="Banfield J.F."/>
        </authorList>
    </citation>
    <scope>NUCLEOTIDE SEQUENCE [LARGE SCALE GENOMIC DNA]</scope>
</reference>
<dbReference type="EMBL" id="MFUC01000021">
    <property type="protein sequence ID" value="OGI71831.1"/>
    <property type="molecule type" value="Genomic_DNA"/>
</dbReference>
<dbReference type="PANTHER" id="PTHR30012:SF0">
    <property type="entry name" value="TYPE II SECRETION SYSTEM PROTEIN F-RELATED"/>
    <property type="match status" value="1"/>
</dbReference>
<dbReference type="FunFam" id="1.20.81.30:FF:000001">
    <property type="entry name" value="Type II secretion system protein F"/>
    <property type="match status" value="1"/>
</dbReference>
<name>A0A1F6VQ60_9BACT</name>
<gene>
    <name evidence="10" type="ORF">A3J61_00550</name>
</gene>
<evidence type="ECO:0000259" key="9">
    <source>
        <dbReference type="Pfam" id="PF00482"/>
    </source>
</evidence>
<evidence type="ECO:0000256" key="1">
    <source>
        <dbReference type="ARBA" id="ARBA00004429"/>
    </source>
</evidence>
<evidence type="ECO:0000313" key="11">
    <source>
        <dbReference type="Proteomes" id="UP000179686"/>
    </source>
</evidence>
<keyword evidence="4" id="KW-0997">Cell inner membrane</keyword>
<feature type="domain" description="Type II secretion system protein GspF" evidence="9">
    <location>
        <begin position="25"/>
        <end position="147"/>
    </location>
</feature>
<evidence type="ECO:0000256" key="5">
    <source>
        <dbReference type="ARBA" id="ARBA00022692"/>
    </source>
</evidence>
<protein>
    <recommendedName>
        <fullName evidence="9">Type II secretion system protein GspF domain-containing protein</fullName>
    </recommendedName>
</protein>
<evidence type="ECO:0000313" key="10">
    <source>
        <dbReference type="EMBL" id="OGI71831.1"/>
    </source>
</evidence>
<evidence type="ECO:0000256" key="3">
    <source>
        <dbReference type="ARBA" id="ARBA00022475"/>
    </source>
</evidence>
<dbReference type="AlphaFoldDB" id="A0A1F6VQ60"/>
<comment type="similarity">
    <text evidence="2">Belongs to the GSP F family.</text>
</comment>
<dbReference type="Proteomes" id="UP000179686">
    <property type="component" value="Unassembled WGS sequence"/>
</dbReference>
<comment type="caution">
    <text evidence="10">The sequence shown here is derived from an EMBL/GenBank/DDBJ whole genome shotgun (WGS) entry which is preliminary data.</text>
</comment>
<dbReference type="InterPro" id="IPR018076">
    <property type="entry name" value="T2SS_GspF_dom"/>
</dbReference>
<keyword evidence="6 8" id="KW-1133">Transmembrane helix</keyword>
<evidence type="ECO:0000256" key="2">
    <source>
        <dbReference type="ARBA" id="ARBA00005745"/>
    </source>
</evidence>
<sequence length="156" mass="17117">MLDWLIPRLPAIGTIVRETYTARTARTLSSLILAGIDITRAIAITKDVVQNTYYKDVLENAKVVVEKGGTLSSVFKDNLKLYPIMLGEMVEVGEETGKLSTMLADIAGFYETEVDNKTKNLSTIIEPVLMIFIGIAVGFFAVSMLSPMYSLMDSIG</sequence>
<dbReference type="Gene3D" id="1.20.81.30">
    <property type="entry name" value="Type II secretion system (T2SS), domain F"/>
    <property type="match status" value="1"/>
</dbReference>
<dbReference type="InterPro" id="IPR003004">
    <property type="entry name" value="GspF/PilC"/>
</dbReference>
<dbReference type="STRING" id="1801752.A3J61_00550"/>
<keyword evidence="7 8" id="KW-0472">Membrane</keyword>
<dbReference type="Pfam" id="PF00482">
    <property type="entry name" value="T2SSF"/>
    <property type="match status" value="1"/>
</dbReference>
<evidence type="ECO:0000256" key="8">
    <source>
        <dbReference type="SAM" id="Phobius"/>
    </source>
</evidence>